<evidence type="ECO:0000259" key="7">
    <source>
        <dbReference type="SMART" id="SM00752"/>
    </source>
</evidence>
<name>A0A8T4GYW4_9EURY</name>
<keyword evidence="2 6" id="KW-0812">Transmembrane</keyword>
<evidence type="ECO:0000313" key="8">
    <source>
        <dbReference type="EMBL" id="MBP1987343.1"/>
    </source>
</evidence>
<dbReference type="AlphaFoldDB" id="A0A8T4GYW4"/>
<evidence type="ECO:0000256" key="6">
    <source>
        <dbReference type="SAM" id="Phobius"/>
    </source>
</evidence>
<organism evidence="8 9">
    <name type="scientific">Halolamina salifodinae</name>
    <dbReference type="NCBI Taxonomy" id="1202767"/>
    <lineage>
        <taxon>Archaea</taxon>
        <taxon>Methanobacteriati</taxon>
        <taxon>Methanobacteriota</taxon>
        <taxon>Stenosarchaea group</taxon>
        <taxon>Halobacteria</taxon>
        <taxon>Halobacteriales</taxon>
        <taxon>Haloferacaceae</taxon>
    </lineage>
</organism>
<keyword evidence="9" id="KW-1185">Reference proteome</keyword>
<dbReference type="PANTHER" id="PTHR39535">
    <property type="entry name" value="SPORULATION-DELAYING PROTEIN SDPB"/>
    <property type="match status" value="1"/>
</dbReference>
<feature type="domain" description="HTTM-like" evidence="7">
    <location>
        <begin position="1"/>
        <end position="257"/>
    </location>
</feature>
<sequence>MGLGLVVLFDLVCSRIPGLRTFYTDSGILPRSALREISPTLAQWSLHAISGSIWAQVLLVGVTGVAAACLLVGYRPRPAAVASALLLTSLHARNPYLVNGGDTILISVLFLAAFLPLDTQWALRSCDRTDGKKIRSVATATILLHVESIYAVNALLKVQSEAWMGGIAVQRIFQLQDFVYLLGPTVADYPALLTAINWLWVALLFASVLLVFATDRLRAVTVVAFMGAHLGMAATMRLGVFPFVMISALLLFLPQRVWNGVDRRIDESGPRSSLTSLIGQENGVTPKSRLAARSPAVRRGVRITLSVILVCFLITTVSWQVVSADLVDTPSTEANGMLETASWGFFAPNPPDTYSWYVVAATRKSGERLDLVDGGAVGFDRPPNAMDRYPTTLWKRYATKGRDAGGGLAEPAAAYFCQRSADDIQSITIYRVDQSVDRDGPVGEPTRHKLASTTCD</sequence>
<reference evidence="8" key="1">
    <citation type="submission" date="2021-03" db="EMBL/GenBank/DDBJ databases">
        <title>Genomic Encyclopedia of Type Strains, Phase IV (KMG-IV): sequencing the most valuable type-strain genomes for metagenomic binning, comparative biology and taxonomic classification.</title>
        <authorList>
            <person name="Goeker M."/>
        </authorList>
    </citation>
    <scope>NUCLEOTIDE SEQUENCE</scope>
    <source>
        <strain evidence="8">DSM 26232</strain>
    </source>
</reference>
<dbReference type="GO" id="GO:0012505">
    <property type="term" value="C:endomembrane system"/>
    <property type="evidence" value="ECO:0007669"/>
    <property type="project" value="UniProtKB-SubCell"/>
</dbReference>
<keyword evidence="3 6" id="KW-1133">Transmembrane helix</keyword>
<keyword evidence="4 6" id="KW-0472">Membrane</keyword>
<evidence type="ECO:0000256" key="3">
    <source>
        <dbReference type="ARBA" id="ARBA00022989"/>
    </source>
</evidence>
<dbReference type="Proteomes" id="UP000823736">
    <property type="component" value="Unassembled WGS sequence"/>
</dbReference>
<feature type="compositionally biased region" description="Basic and acidic residues" evidence="5">
    <location>
        <begin position="436"/>
        <end position="447"/>
    </location>
</feature>
<evidence type="ECO:0000256" key="1">
    <source>
        <dbReference type="ARBA" id="ARBA00004127"/>
    </source>
</evidence>
<dbReference type="Pfam" id="PF05090">
    <property type="entry name" value="HTTM"/>
    <property type="match status" value="1"/>
</dbReference>
<dbReference type="PANTHER" id="PTHR39535:SF2">
    <property type="entry name" value="HTTM DOMAIN-CONTAINING PROTEIN"/>
    <property type="match status" value="1"/>
</dbReference>
<feature type="region of interest" description="Disordered" evidence="5">
    <location>
        <begin position="436"/>
        <end position="456"/>
    </location>
</feature>
<dbReference type="SMART" id="SM00752">
    <property type="entry name" value="HTTM"/>
    <property type="match status" value="1"/>
</dbReference>
<dbReference type="InterPro" id="IPR052964">
    <property type="entry name" value="Sporulation_signal_mat"/>
</dbReference>
<evidence type="ECO:0000313" key="9">
    <source>
        <dbReference type="Proteomes" id="UP000823736"/>
    </source>
</evidence>
<dbReference type="InterPro" id="IPR053934">
    <property type="entry name" value="HTTM_dom"/>
</dbReference>
<feature type="transmembrane region" description="Helical" evidence="6">
    <location>
        <begin position="191"/>
        <end position="214"/>
    </location>
</feature>
<feature type="transmembrane region" description="Helical" evidence="6">
    <location>
        <begin position="95"/>
        <end position="117"/>
    </location>
</feature>
<evidence type="ECO:0000256" key="5">
    <source>
        <dbReference type="SAM" id="MobiDB-lite"/>
    </source>
</evidence>
<evidence type="ECO:0000256" key="2">
    <source>
        <dbReference type="ARBA" id="ARBA00022692"/>
    </source>
</evidence>
<dbReference type="InterPro" id="IPR011020">
    <property type="entry name" value="HTTM-like"/>
</dbReference>
<accession>A0A8T4GYW4</accession>
<gene>
    <name evidence="8" type="ORF">J2753_001841</name>
</gene>
<dbReference type="EMBL" id="JAGGLC010000003">
    <property type="protein sequence ID" value="MBP1987343.1"/>
    <property type="molecule type" value="Genomic_DNA"/>
</dbReference>
<evidence type="ECO:0000256" key="4">
    <source>
        <dbReference type="ARBA" id="ARBA00023136"/>
    </source>
</evidence>
<proteinExistence type="predicted"/>
<feature type="transmembrane region" description="Helical" evidence="6">
    <location>
        <begin position="53"/>
        <end position="74"/>
    </location>
</feature>
<comment type="caution">
    <text evidence="8">The sequence shown here is derived from an EMBL/GenBank/DDBJ whole genome shotgun (WGS) entry which is preliminary data.</text>
</comment>
<comment type="subcellular location">
    <subcellularLocation>
        <location evidence="1">Endomembrane system</location>
        <topology evidence="1">Multi-pass membrane protein</topology>
    </subcellularLocation>
</comment>
<protein>
    <recommendedName>
        <fullName evidence="7">HTTM-like domain-containing protein</fullName>
    </recommendedName>
</protein>